<evidence type="ECO:0000313" key="2">
    <source>
        <dbReference type="Proteomes" id="UP000010824"/>
    </source>
</evidence>
<dbReference type="GO" id="GO:0005198">
    <property type="term" value="F:structural molecule activity"/>
    <property type="evidence" value="ECO:0007669"/>
    <property type="project" value="InterPro"/>
</dbReference>
<dbReference type="EMBL" id="CP003167">
    <property type="protein sequence ID" value="AGB02577.1"/>
    <property type="molecule type" value="Genomic_DNA"/>
</dbReference>
<keyword evidence="2" id="KW-1185">Reference proteome</keyword>
<dbReference type="GeneID" id="14307933"/>
<dbReference type="InterPro" id="IPR011747">
    <property type="entry name" value="CHP02241"/>
</dbReference>
<dbReference type="OrthoDB" id="372229at2157"/>
<dbReference type="KEGG" id="mfo:Metfor_1544"/>
<dbReference type="Proteomes" id="UP000010824">
    <property type="component" value="Chromosome"/>
</dbReference>
<reference evidence="2" key="1">
    <citation type="submission" date="2011-12" db="EMBL/GenBank/DDBJ databases">
        <title>Complete sequence of Methanoregula formicicum SMSP.</title>
        <authorList>
            <person name="Lucas S."/>
            <person name="Han J."/>
            <person name="Lapidus A."/>
            <person name="Cheng J.-F."/>
            <person name="Goodwin L."/>
            <person name="Pitluck S."/>
            <person name="Peters L."/>
            <person name="Ovchinnikova G."/>
            <person name="Teshima H."/>
            <person name="Detter J.C."/>
            <person name="Han C."/>
            <person name="Tapia R."/>
            <person name="Land M."/>
            <person name="Hauser L."/>
            <person name="Kyrpides N."/>
            <person name="Ivanova N."/>
            <person name="Pagani I."/>
            <person name="Imachi H."/>
            <person name="Tamaki H."/>
            <person name="Sekiguchi Y."/>
            <person name="Kamagata Y."/>
            <person name="Cadillo-Quiroz H."/>
            <person name="Zinder S."/>
            <person name="Liu W.-T."/>
            <person name="Woyke T."/>
        </authorList>
    </citation>
    <scope>NUCLEOTIDE SEQUENCE [LARGE SCALE GENOMIC DNA]</scope>
    <source>
        <strain evidence="2">DSM 22288 / NBRC 105244 / SMSP</strain>
    </source>
</reference>
<name>L0HCW8_METFS</name>
<dbReference type="eggNOG" id="arCOG11413">
    <property type="taxonomic scope" value="Archaea"/>
</dbReference>
<gene>
    <name evidence="1" type="ordered locus">Metfor_1544</name>
</gene>
<accession>L0HCW8</accession>
<dbReference type="Pfam" id="PF06841">
    <property type="entry name" value="Phage_T4_gp19"/>
    <property type="match status" value="1"/>
</dbReference>
<dbReference type="HOGENOM" id="CLU_101335_2_0_2"/>
<sequence>MSLEDDLCRKFRFRVKWNGRYVAGFPEASPLPVDMRRAGQRQSGGPPPAIGPEGQCTPYFINLDRSIAVDLGFAQWIAMVRSFGPATGKGSLLPEYKRPFTIEACDENGDVEYSYYLSNCWVDEYRAFPDPDAGSREVAIEHLRLGYDDWSREPLEGK</sequence>
<protein>
    <submittedName>
        <fullName evidence="1">T4-like virus tail tube protein gp19</fullName>
    </submittedName>
</protein>
<dbReference type="AlphaFoldDB" id="L0HCW8"/>
<evidence type="ECO:0000313" key="1">
    <source>
        <dbReference type="EMBL" id="AGB02577.1"/>
    </source>
</evidence>
<proteinExistence type="predicted"/>
<dbReference type="InterPro" id="IPR010667">
    <property type="entry name" value="Phage_T4_Gp19"/>
</dbReference>
<dbReference type="InParanoid" id="L0HCW8"/>
<organism evidence="1 2">
    <name type="scientific">Methanoregula formicica (strain DSM 22288 / NBRC 105244 / SMSP)</name>
    <dbReference type="NCBI Taxonomy" id="593750"/>
    <lineage>
        <taxon>Archaea</taxon>
        <taxon>Methanobacteriati</taxon>
        <taxon>Methanobacteriota</taxon>
        <taxon>Stenosarchaea group</taxon>
        <taxon>Methanomicrobia</taxon>
        <taxon>Methanomicrobiales</taxon>
        <taxon>Methanoregulaceae</taxon>
        <taxon>Methanoregula</taxon>
    </lineage>
</organism>
<dbReference type="PANTHER" id="PTHR38009">
    <property type="entry name" value="CONSERVED HYPOTHETICAL PHAGE TAIL PROTEIN"/>
    <property type="match status" value="1"/>
</dbReference>
<dbReference type="PANTHER" id="PTHR38009:SF1">
    <property type="entry name" value="CONSERVED HYPOTHETICAL PHAGE TAIL PROTEIN"/>
    <property type="match status" value="1"/>
</dbReference>
<dbReference type="RefSeq" id="WP_015285540.1">
    <property type="nucleotide sequence ID" value="NC_019943.1"/>
</dbReference>
<reference evidence="1 2" key="2">
    <citation type="journal article" date="2014" name="Genome Announc.">
        <title>Complete Genome Sequence of Methanoregula formicica SMSPT, a Mesophilic Hydrogenotrophic Methanogen Isolated from a Methanogenic Upflow Anaerobic Sludge Blanket Reactor.</title>
        <authorList>
            <person name="Yamamoto K."/>
            <person name="Tamaki H."/>
            <person name="Cadillo-Quiroz H."/>
            <person name="Imachi H."/>
            <person name="Kyrpides N."/>
            <person name="Woyke T."/>
            <person name="Goodwin L."/>
            <person name="Zinder S.H."/>
            <person name="Kamagata Y."/>
            <person name="Liu W.T."/>
        </authorList>
    </citation>
    <scope>NUCLEOTIDE SEQUENCE [LARGE SCALE GENOMIC DNA]</scope>
    <source>
        <strain evidence="2">DSM 22288 / NBRC 105244 / SMSP</strain>
    </source>
</reference>